<dbReference type="GO" id="GO:0005886">
    <property type="term" value="C:plasma membrane"/>
    <property type="evidence" value="ECO:0007669"/>
    <property type="project" value="UniProtKB-SubCell"/>
</dbReference>
<dbReference type="Proteomes" id="UP000199053">
    <property type="component" value="Unassembled WGS sequence"/>
</dbReference>
<dbReference type="InterPro" id="IPR003841">
    <property type="entry name" value="Na/Pi_transpt"/>
</dbReference>
<dbReference type="GO" id="GO:0005436">
    <property type="term" value="F:sodium:phosphate symporter activity"/>
    <property type="evidence" value="ECO:0007669"/>
    <property type="project" value="InterPro"/>
</dbReference>
<evidence type="ECO:0000256" key="4">
    <source>
        <dbReference type="ARBA" id="ARBA00022989"/>
    </source>
</evidence>
<evidence type="ECO:0000256" key="6">
    <source>
        <dbReference type="SAM" id="Phobius"/>
    </source>
</evidence>
<feature type="transmembrane region" description="Helical" evidence="6">
    <location>
        <begin position="86"/>
        <end position="103"/>
    </location>
</feature>
<keyword evidence="5 6" id="KW-0472">Membrane</keyword>
<dbReference type="PANTHER" id="PTHR10010">
    <property type="entry name" value="SOLUTE CARRIER FAMILY 34 SODIUM PHOSPHATE , MEMBER 2-RELATED"/>
    <property type="match status" value="1"/>
</dbReference>
<evidence type="ECO:0000256" key="2">
    <source>
        <dbReference type="ARBA" id="ARBA00022475"/>
    </source>
</evidence>
<feature type="transmembrane region" description="Helical" evidence="6">
    <location>
        <begin position="54"/>
        <end position="74"/>
    </location>
</feature>
<organism evidence="7 8">
    <name type="scientific">Maridesulfovibrio ferrireducens</name>
    <dbReference type="NCBI Taxonomy" id="246191"/>
    <lineage>
        <taxon>Bacteria</taxon>
        <taxon>Pseudomonadati</taxon>
        <taxon>Thermodesulfobacteriota</taxon>
        <taxon>Desulfovibrionia</taxon>
        <taxon>Desulfovibrionales</taxon>
        <taxon>Desulfovibrionaceae</taxon>
        <taxon>Maridesulfovibrio</taxon>
    </lineage>
</organism>
<dbReference type="Pfam" id="PF02690">
    <property type="entry name" value="Na_Pi_cotrans"/>
    <property type="match status" value="2"/>
</dbReference>
<dbReference type="STRING" id="246191.SAMN05660337_2102"/>
<dbReference type="EMBL" id="FNGA01000003">
    <property type="protein sequence ID" value="SDL10641.1"/>
    <property type="molecule type" value="Genomic_DNA"/>
</dbReference>
<keyword evidence="2" id="KW-1003">Cell membrane</keyword>
<dbReference type="AlphaFoldDB" id="A0A1G9HC97"/>
<dbReference type="OrthoDB" id="9763003at2"/>
<sequence length="553" mass="58754">MTFTLLANLLGGLGLFLIGMRLMTQGLRHAAGHSLRRLLGEWTKNPGRGLISGFFITALVQSSSAVTVAVIGFVNAGLLTLTQSIGVIYGSNIGTTVTGWIVATAGFNVNIKGLALPLIACGAILRLTGSISKRAYFGDALAGFGLFFLGISTLQQSFKGIESTLDLSTFASTGFISLPIFLGIGIILTLLMQSSSAAMALVLTATISGLMDLNQGAAAVIGTNIGTTSTAALSVIGATINAKRVAIGHIIFNTVTALVALLILPILLNAIIFTTQSLGMTGEPAFVLAIFHTLFNILGVVILWPFTKRLVTFLERSIGRKGYEKDRPKYLDKNVVNSPSLAVDALNLELERIGVETRSIMRKGLNSNFNYAALNSDKDSLENLIEASRTFCAKMQSQPLTEIQGQQIATALRILQYYRTSGTLSASLAKKGVAPDTASLGPDSDLITVFINSCLGVLNTADNPCSAEFCQIDNMIADMLSAYHDLKAKLLSAGGRGIIQVPDMVDQLELFSKIRRIAKQSAKGSIYLMAMKPGSGACCPGTGSIKFAWNRHW</sequence>
<keyword evidence="4 6" id="KW-1133">Transmembrane helix</keyword>
<comment type="subcellular location">
    <subcellularLocation>
        <location evidence="1">Cell membrane</location>
        <topology evidence="1">Multi-pass membrane protein</topology>
    </subcellularLocation>
</comment>
<evidence type="ECO:0000256" key="5">
    <source>
        <dbReference type="ARBA" id="ARBA00023136"/>
    </source>
</evidence>
<gene>
    <name evidence="7" type="ORF">SAMN05660337_2102</name>
</gene>
<keyword evidence="8" id="KW-1185">Reference proteome</keyword>
<evidence type="ECO:0000256" key="1">
    <source>
        <dbReference type="ARBA" id="ARBA00004651"/>
    </source>
</evidence>
<feature type="transmembrane region" description="Helical" evidence="6">
    <location>
        <begin position="170"/>
        <end position="191"/>
    </location>
</feature>
<protein>
    <submittedName>
        <fullName evidence="7">Phosphate:Na+ symporter</fullName>
    </submittedName>
</protein>
<dbReference type="PANTHER" id="PTHR10010:SF46">
    <property type="entry name" value="SODIUM-DEPENDENT PHOSPHATE TRANSPORT PROTEIN 2B"/>
    <property type="match status" value="1"/>
</dbReference>
<accession>A0A1G9HC97</accession>
<dbReference type="GO" id="GO:0044341">
    <property type="term" value="P:sodium-dependent phosphate transport"/>
    <property type="evidence" value="ECO:0007669"/>
    <property type="project" value="InterPro"/>
</dbReference>
<feature type="transmembrane region" description="Helical" evidence="6">
    <location>
        <begin position="250"/>
        <end position="273"/>
    </location>
</feature>
<keyword evidence="3 6" id="KW-0812">Transmembrane</keyword>
<dbReference type="RefSeq" id="WP_092160858.1">
    <property type="nucleotide sequence ID" value="NZ_FNGA01000003.1"/>
</dbReference>
<feature type="transmembrane region" description="Helical" evidence="6">
    <location>
        <begin position="109"/>
        <end position="128"/>
    </location>
</feature>
<reference evidence="8" key="1">
    <citation type="submission" date="2016-10" db="EMBL/GenBank/DDBJ databases">
        <authorList>
            <person name="Varghese N."/>
            <person name="Submissions S."/>
        </authorList>
    </citation>
    <scope>NUCLEOTIDE SEQUENCE [LARGE SCALE GENOMIC DNA]</scope>
    <source>
        <strain evidence="8">DSM 16995</strain>
    </source>
</reference>
<evidence type="ECO:0000256" key="3">
    <source>
        <dbReference type="ARBA" id="ARBA00022692"/>
    </source>
</evidence>
<proteinExistence type="predicted"/>
<feature type="transmembrane region" description="Helical" evidence="6">
    <location>
        <begin position="285"/>
        <end position="306"/>
    </location>
</feature>
<evidence type="ECO:0000313" key="8">
    <source>
        <dbReference type="Proteomes" id="UP000199053"/>
    </source>
</evidence>
<evidence type="ECO:0000313" key="7">
    <source>
        <dbReference type="EMBL" id="SDL10641.1"/>
    </source>
</evidence>
<dbReference type="NCBIfam" id="NF037997">
    <property type="entry name" value="Na_Pi_symport"/>
    <property type="match status" value="1"/>
</dbReference>
<feature type="transmembrane region" description="Helical" evidence="6">
    <location>
        <begin position="140"/>
        <end position="158"/>
    </location>
</feature>
<name>A0A1G9HC97_9BACT</name>